<keyword evidence="2 6" id="KW-0812">Transmembrane</keyword>
<feature type="region of interest" description="Disordered" evidence="5">
    <location>
        <begin position="72"/>
        <end position="129"/>
    </location>
</feature>
<dbReference type="GO" id="GO:0006820">
    <property type="term" value="P:monoatomic anion transport"/>
    <property type="evidence" value="ECO:0007669"/>
    <property type="project" value="TreeGrafter"/>
</dbReference>
<keyword evidence="3 6" id="KW-1133">Transmembrane helix</keyword>
<dbReference type="PANTHER" id="PTHR11662">
    <property type="entry name" value="SOLUTE CARRIER FAMILY 17"/>
    <property type="match status" value="1"/>
</dbReference>
<dbReference type="SUPFAM" id="SSF103473">
    <property type="entry name" value="MFS general substrate transporter"/>
    <property type="match status" value="1"/>
</dbReference>
<protein>
    <submittedName>
        <fullName evidence="7">Sialin</fullName>
    </submittedName>
</protein>
<name>A0A8J4YGJ8_CHIOP</name>
<evidence type="ECO:0000256" key="6">
    <source>
        <dbReference type="SAM" id="Phobius"/>
    </source>
</evidence>
<comment type="subcellular location">
    <subcellularLocation>
        <location evidence="1">Membrane</location>
        <topology evidence="1">Multi-pass membrane protein</topology>
    </subcellularLocation>
</comment>
<proteinExistence type="predicted"/>
<evidence type="ECO:0000256" key="1">
    <source>
        <dbReference type="ARBA" id="ARBA00004141"/>
    </source>
</evidence>
<keyword evidence="8" id="KW-1185">Reference proteome</keyword>
<comment type="caution">
    <text evidence="7">The sequence shown here is derived from an EMBL/GenBank/DDBJ whole genome shotgun (WGS) entry which is preliminary data.</text>
</comment>
<dbReference type="InterPro" id="IPR011701">
    <property type="entry name" value="MFS"/>
</dbReference>
<dbReference type="GO" id="GO:0016020">
    <property type="term" value="C:membrane"/>
    <property type="evidence" value="ECO:0007669"/>
    <property type="project" value="UniProtKB-SubCell"/>
</dbReference>
<evidence type="ECO:0000256" key="4">
    <source>
        <dbReference type="ARBA" id="ARBA00023136"/>
    </source>
</evidence>
<organism evidence="7 8">
    <name type="scientific">Chionoecetes opilio</name>
    <name type="common">Atlantic snow crab</name>
    <name type="synonym">Cancer opilio</name>
    <dbReference type="NCBI Taxonomy" id="41210"/>
    <lineage>
        <taxon>Eukaryota</taxon>
        <taxon>Metazoa</taxon>
        <taxon>Ecdysozoa</taxon>
        <taxon>Arthropoda</taxon>
        <taxon>Crustacea</taxon>
        <taxon>Multicrustacea</taxon>
        <taxon>Malacostraca</taxon>
        <taxon>Eumalacostraca</taxon>
        <taxon>Eucarida</taxon>
        <taxon>Decapoda</taxon>
        <taxon>Pleocyemata</taxon>
        <taxon>Brachyura</taxon>
        <taxon>Eubrachyura</taxon>
        <taxon>Majoidea</taxon>
        <taxon>Majidae</taxon>
        <taxon>Chionoecetes</taxon>
    </lineage>
</organism>
<dbReference type="PANTHER" id="PTHR11662:SF399">
    <property type="entry name" value="FI19708P1-RELATED"/>
    <property type="match status" value="1"/>
</dbReference>
<evidence type="ECO:0000313" key="7">
    <source>
        <dbReference type="EMBL" id="KAG0727628.1"/>
    </source>
</evidence>
<feature type="transmembrane region" description="Helical" evidence="6">
    <location>
        <begin position="20"/>
        <end position="42"/>
    </location>
</feature>
<dbReference type="InterPro" id="IPR050382">
    <property type="entry name" value="MFS_Na/Anion_cotransporter"/>
</dbReference>
<evidence type="ECO:0000256" key="2">
    <source>
        <dbReference type="ARBA" id="ARBA00022692"/>
    </source>
</evidence>
<dbReference type="Gene3D" id="1.20.1250.20">
    <property type="entry name" value="MFS general substrate transporter like domains"/>
    <property type="match status" value="1"/>
</dbReference>
<sequence>MEKEKGLTTLYSRTMGRVPARLVLAGMSMLGFINLYMVRLNLSVILVTMVRRNVSLEANTAPCLRQVTSNASLGGRSKTAGKAGKHPEKGQPFVHQIMGGHHVGRGRPRNPTLVPGGRGGKRVGGVSQEGEMDWSETVQGFVLGSFYYGYATSQIIGGRSAELYGSRWVFGGSILAGGVASILTPVASRIHYGLLITVRLLQGICQVHVPLHEDQYVKIIGGQTRSLGLPDVRPLGEQSLYSAELDVAVLYLTNISTQAAWERAGNLTYSSSLFLCFSEHQLSSSFPILLERRVELVSSVAVGPGLIKAFK</sequence>
<dbReference type="Proteomes" id="UP000770661">
    <property type="component" value="Unassembled WGS sequence"/>
</dbReference>
<dbReference type="Pfam" id="PF07690">
    <property type="entry name" value="MFS_1"/>
    <property type="match status" value="1"/>
</dbReference>
<reference evidence="7" key="1">
    <citation type="submission" date="2020-07" db="EMBL/GenBank/DDBJ databases">
        <title>The High-quality genome of the commercially important snow crab, Chionoecetes opilio.</title>
        <authorList>
            <person name="Jeong J.-H."/>
            <person name="Ryu S."/>
        </authorList>
    </citation>
    <scope>NUCLEOTIDE SEQUENCE</scope>
    <source>
        <strain evidence="7">MADBK_172401_WGS</strain>
        <tissue evidence="7">Digestive gland</tissue>
    </source>
</reference>
<evidence type="ECO:0000313" key="8">
    <source>
        <dbReference type="Proteomes" id="UP000770661"/>
    </source>
</evidence>
<keyword evidence="4 6" id="KW-0472">Membrane</keyword>
<dbReference type="InterPro" id="IPR036259">
    <property type="entry name" value="MFS_trans_sf"/>
</dbReference>
<dbReference type="GO" id="GO:0022857">
    <property type="term" value="F:transmembrane transporter activity"/>
    <property type="evidence" value="ECO:0007669"/>
    <property type="project" value="InterPro"/>
</dbReference>
<gene>
    <name evidence="7" type="primary">SLC17A5_8</name>
    <name evidence="7" type="ORF">GWK47_034253</name>
</gene>
<dbReference type="OrthoDB" id="6380644at2759"/>
<evidence type="ECO:0000256" key="5">
    <source>
        <dbReference type="SAM" id="MobiDB-lite"/>
    </source>
</evidence>
<evidence type="ECO:0000256" key="3">
    <source>
        <dbReference type="ARBA" id="ARBA00022989"/>
    </source>
</evidence>
<dbReference type="EMBL" id="JACEEZ010003135">
    <property type="protein sequence ID" value="KAG0727628.1"/>
    <property type="molecule type" value="Genomic_DNA"/>
</dbReference>
<accession>A0A8J4YGJ8</accession>
<dbReference type="AlphaFoldDB" id="A0A8J4YGJ8"/>